<feature type="domain" description="PPM-type phosphatase" evidence="2">
    <location>
        <begin position="138"/>
        <end position="489"/>
    </location>
</feature>
<dbReference type="GO" id="GO:0005739">
    <property type="term" value="C:mitochondrion"/>
    <property type="evidence" value="ECO:0007669"/>
    <property type="project" value="TreeGrafter"/>
</dbReference>
<dbReference type="RefSeq" id="XP_007830731.1">
    <property type="nucleotide sequence ID" value="XM_007832540.1"/>
</dbReference>
<dbReference type="CDD" id="cd00143">
    <property type="entry name" value="PP2Cc"/>
    <property type="match status" value="1"/>
</dbReference>
<feature type="region of interest" description="Disordered" evidence="1">
    <location>
        <begin position="93"/>
        <end position="118"/>
    </location>
</feature>
<dbReference type="InterPro" id="IPR001932">
    <property type="entry name" value="PPM-type_phosphatase-like_dom"/>
</dbReference>
<feature type="compositionally biased region" description="Basic and acidic residues" evidence="1">
    <location>
        <begin position="96"/>
        <end position="107"/>
    </location>
</feature>
<dbReference type="PANTHER" id="PTHR13832">
    <property type="entry name" value="PROTEIN PHOSPHATASE 2C"/>
    <property type="match status" value="1"/>
</dbReference>
<dbReference type="SUPFAM" id="SSF81606">
    <property type="entry name" value="PP2C-like"/>
    <property type="match status" value="1"/>
</dbReference>
<dbReference type="InterPro" id="IPR036457">
    <property type="entry name" value="PPM-type-like_dom_sf"/>
</dbReference>
<sequence length="498" mass="54205">MQRTHMSRITPRFQGTIGIKSPYSGVSPVSRHSLRVLVSARAGTKTALRPYSSSASGSSPIKPKASWAYSFLFIALGALLSDQYKSYRSSSITTGVKEEDPSPKAPKDPITTQLNTESSVYTDDANSVASYHVTRLEASSPCEDRYVHGELSASEGSVLQGPWYAWAVFDGHAGSQTAALLTKRLLPAVQDALSSLDLDSADDRAVSETVSKAFVALDDDIVKGAVEAVRAGVPYHEQIAKIMPAYTGSWLSSASRTQTASGTNATSLSVDQTGSNDDEIARINAEHPGESGIVKGGRVLGLMVSRGFGDGRWKWDLDFQSEIKTKFELGFNPLSPAKYEVKTPPYLSAEPVVTTTQLDRKRPSFLIMASDGFWDRVSTEQAVDLIGGWLNSREMAQQVPLGRDTKSSSRAVVEDSRGPFSLDKYGWDKPGFRFSRDRESFQDANNAAVHLLRNALGGNYVEMVEANLVAEPPFARNSRDDITVQVIFFDPSKLQLPT</sequence>
<dbReference type="InParanoid" id="W3XIU7"/>
<proteinExistence type="predicted"/>
<dbReference type="AlphaFoldDB" id="W3XIU7"/>
<dbReference type="EMBL" id="KI912110">
    <property type="protein sequence ID" value="ETS85934.1"/>
    <property type="molecule type" value="Genomic_DNA"/>
</dbReference>
<protein>
    <recommendedName>
        <fullName evidence="2">PPM-type phosphatase domain-containing protein</fullName>
    </recommendedName>
</protein>
<dbReference type="HOGENOM" id="CLU_021928_1_1_1"/>
<evidence type="ECO:0000259" key="2">
    <source>
        <dbReference type="PROSITE" id="PS51746"/>
    </source>
</evidence>
<evidence type="ECO:0000313" key="3">
    <source>
        <dbReference type="EMBL" id="ETS85934.1"/>
    </source>
</evidence>
<dbReference type="GO" id="GO:0004741">
    <property type="term" value="F:[pyruvate dehydrogenase (acetyl-transferring)]-phosphatase activity"/>
    <property type="evidence" value="ECO:0007669"/>
    <property type="project" value="TreeGrafter"/>
</dbReference>
<dbReference type="Gene3D" id="3.60.40.10">
    <property type="entry name" value="PPM-type phosphatase domain"/>
    <property type="match status" value="1"/>
</dbReference>
<keyword evidence="4" id="KW-1185">Reference proteome</keyword>
<dbReference type="Proteomes" id="UP000030651">
    <property type="component" value="Unassembled WGS sequence"/>
</dbReference>
<dbReference type="OMA" id="DVRTPPY"/>
<dbReference type="InterPro" id="IPR015655">
    <property type="entry name" value="PP2C"/>
</dbReference>
<dbReference type="Pfam" id="PF00481">
    <property type="entry name" value="PP2C"/>
    <property type="match status" value="1"/>
</dbReference>
<name>W3XIU7_PESFW</name>
<dbReference type="PROSITE" id="PS51746">
    <property type="entry name" value="PPM_2"/>
    <property type="match status" value="1"/>
</dbReference>
<dbReference type="KEGG" id="pfy:PFICI_03959"/>
<dbReference type="STRING" id="1229662.W3XIU7"/>
<dbReference type="SMART" id="SM00332">
    <property type="entry name" value="PP2Cc"/>
    <property type="match status" value="1"/>
</dbReference>
<dbReference type="eggNOG" id="KOG0700">
    <property type="taxonomic scope" value="Eukaryota"/>
</dbReference>
<dbReference type="GeneID" id="19268972"/>
<reference evidence="4" key="1">
    <citation type="journal article" date="2015" name="BMC Genomics">
        <title>Genomic and transcriptomic analysis of the endophytic fungus Pestalotiopsis fici reveals its lifestyle and high potential for synthesis of natural products.</title>
        <authorList>
            <person name="Wang X."/>
            <person name="Zhang X."/>
            <person name="Liu L."/>
            <person name="Xiang M."/>
            <person name="Wang W."/>
            <person name="Sun X."/>
            <person name="Che Y."/>
            <person name="Guo L."/>
            <person name="Liu G."/>
            <person name="Guo L."/>
            <person name="Wang C."/>
            <person name="Yin W.B."/>
            <person name="Stadler M."/>
            <person name="Zhang X."/>
            <person name="Liu X."/>
        </authorList>
    </citation>
    <scope>NUCLEOTIDE SEQUENCE [LARGE SCALE GENOMIC DNA]</scope>
    <source>
        <strain evidence="4">W106-1 / CGMCC3.15140</strain>
    </source>
</reference>
<accession>W3XIU7</accession>
<organism evidence="3 4">
    <name type="scientific">Pestalotiopsis fici (strain W106-1 / CGMCC3.15140)</name>
    <dbReference type="NCBI Taxonomy" id="1229662"/>
    <lineage>
        <taxon>Eukaryota</taxon>
        <taxon>Fungi</taxon>
        <taxon>Dikarya</taxon>
        <taxon>Ascomycota</taxon>
        <taxon>Pezizomycotina</taxon>
        <taxon>Sordariomycetes</taxon>
        <taxon>Xylariomycetidae</taxon>
        <taxon>Amphisphaeriales</taxon>
        <taxon>Sporocadaceae</taxon>
        <taxon>Pestalotiopsis</taxon>
    </lineage>
</organism>
<dbReference type="PANTHER" id="PTHR13832:SF792">
    <property type="entry name" value="GM14286P"/>
    <property type="match status" value="1"/>
</dbReference>
<evidence type="ECO:0000256" key="1">
    <source>
        <dbReference type="SAM" id="MobiDB-lite"/>
    </source>
</evidence>
<gene>
    <name evidence="3" type="ORF">PFICI_03959</name>
</gene>
<evidence type="ECO:0000313" key="4">
    <source>
        <dbReference type="Proteomes" id="UP000030651"/>
    </source>
</evidence>
<dbReference type="OrthoDB" id="420076at2759"/>